<name>A0A438IPG1_VITVI</name>
<accession>A0A438IPG1</accession>
<organism evidence="1 2">
    <name type="scientific">Vitis vinifera</name>
    <name type="common">Grape</name>
    <dbReference type="NCBI Taxonomy" id="29760"/>
    <lineage>
        <taxon>Eukaryota</taxon>
        <taxon>Viridiplantae</taxon>
        <taxon>Streptophyta</taxon>
        <taxon>Embryophyta</taxon>
        <taxon>Tracheophyta</taxon>
        <taxon>Spermatophyta</taxon>
        <taxon>Magnoliopsida</taxon>
        <taxon>eudicotyledons</taxon>
        <taxon>Gunneridae</taxon>
        <taxon>Pentapetalae</taxon>
        <taxon>rosids</taxon>
        <taxon>Vitales</taxon>
        <taxon>Vitaceae</taxon>
        <taxon>Viteae</taxon>
        <taxon>Vitis</taxon>
    </lineage>
</organism>
<dbReference type="AlphaFoldDB" id="A0A438IPG1"/>
<gene>
    <name evidence="1" type="ORF">CK203_032157</name>
</gene>
<comment type="caution">
    <text evidence="1">The sequence shown here is derived from an EMBL/GenBank/DDBJ whole genome shotgun (WGS) entry which is preliminary data.</text>
</comment>
<dbReference type="Proteomes" id="UP000288805">
    <property type="component" value="Unassembled WGS sequence"/>
</dbReference>
<sequence length="94" mass="10554">MRKRRAPLVPRTGLLTAVRKTTVEEGRKILKIGVGRDHGVLKAGKKERSYEFSILFNLSSIQTGHGCYEIFIGVYDLACLHMAHLTILAVQFVK</sequence>
<protein>
    <submittedName>
        <fullName evidence="1">Uncharacterized protein</fullName>
    </submittedName>
</protein>
<proteinExistence type="predicted"/>
<reference evidence="1 2" key="1">
    <citation type="journal article" date="2018" name="PLoS Genet.">
        <title>Population sequencing reveals clonal diversity and ancestral inbreeding in the grapevine cultivar Chardonnay.</title>
        <authorList>
            <person name="Roach M.J."/>
            <person name="Johnson D.L."/>
            <person name="Bohlmann J."/>
            <person name="van Vuuren H.J."/>
            <person name="Jones S.J."/>
            <person name="Pretorius I.S."/>
            <person name="Schmidt S.A."/>
            <person name="Borneman A.R."/>
        </authorList>
    </citation>
    <scope>NUCLEOTIDE SEQUENCE [LARGE SCALE GENOMIC DNA]</scope>
    <source>
        <strain evidence="2">cv. Chardonnay</strain>
        <tissue evidence="1">Leaf</tissue>
    </source>
</reference>
<dbReference type="EMBL" id="QGNW01000092">
    <property type="protein sequence ID" value="RVW98602.1"/>
    <property type="molecule type" value="Genomic_DNA"/>
</dbReference>
<evidence type="ECO:0000313" key="1">
    <source>
        <dbReference type="EMBL" id="RVW98602.1"/>
    </source>
</evidence>
<evidence type="ECO:0000313" key="2">
    <source>
        <dbReference type="Proteomes" id="UP000288805"/>
    </source>
</evidence>